<feature type="compositionally biased region" description="Polar residues" evidence="11">
    <location>
        <begin position="1044"/>
        <end position="1054"/>
    </location>
</feature>
<evidence type="ECO:0000256" key="11">
    <source>
        <dbReference type="SAM" id="MobiDB-lite"/>
    </source>
</evidence>
<evidence type="ECO:0000256" key="9">
    <source>
        <dbReference type="PROSITE-ProRule" id="PRU01077"/>
    </source>
</evidence>
<dbReference type="PROSITE" id="PS50002">
    <property type="entry name" value="SH3"/>
    <property type="match status" value="1"/>
</dbReference>
<dbReference type="SMART" id="SM00055">
    <property type="entry name" value="FCH"/>
    <property type="match status" value="1"/>
</dbReference>
<feature type="domain" description="Rho-GAP" evidence="13">
    <location>
        <begin position="461"/>
        <end position="649"/>
    </location>
</feature>
<evidence type="ECO:0000259" key="14">
    <source>
        <dbReference type="PROSITE" id="PS51741"/>
    </source>
</evidence>
<keyword evidence="1 8" id="KW-0728">SH3 domain</keyword>
<protein>
    <recommendedName>
        <fullName evidence="6">SLIT-ROBO Rho GTPase-activating protein 1</fullName>
    </recommendedName>
    <alternativeName>
        <fullName evidence="7">Rho GTPase-activating protein 13</fullName>
    </alternativeName>
</protein>
<dbReference type="FunFam" id="2.30.30.40:FF:000005">
    <property type="entry name" value="SLIT-ROBO Rho GTPase-activating protein 1 isoform 2"/>
    <property type="match status" value="1"/>
</dbReference>
<comment type="function">
    <text evidence="5">GTPase-activating protein for RhoA and Cdc42 small GTPases. Together with CDC42 seems to be involved in the pathway mediating the repulsive signaling of Robo and Slit proteins in neuronal migration. SLIT2, probably through interaction with ROBO1, increases the interaction of SRGAP1 with ROBO1 and inactivates CDC42.</text>
</comment>
<dbReference type="InterPro" id="IPR031160">
    <property type="entry name" value="F_BAR_dom"/>
</dbReference>
<dbReference type="Pfam" id="PF00620">
    <property type="entry name" value="RhoGAP"/>
    <property type="match status" value="1"/>
</dbReference>
<feature type="coiled-coil region" evidence="10">
    <location>
        <begin position="338"/>
        <end position="365"/>
    </location>
</feature>
<evidence type="ECO:0000256" key="8">
    <source>
        <dbReference type="PROSITE-ProRule" id="PRU00192"/>
    </source>
</evidence>
<feature type="region of interest" description="Disordered" evidence="11">
    <location>
        <begin position="816"/>
        <end position="866"/>
    </location>
</feature>
<keyword evidence="3" id="KW-0597">Phosphoprotein</keyword>
<dbReference type="InterPro" id="IPR051627">
    <property type="entry name" value="SLIT-ROBO_RhoGAP"/>
</dbReference>
<dbReference type="GO" id="GO:0007165">
    <property type="term" value="P:signal transduction"/>
    <property type="evidence" value="ECO:0007669"/>
    <property type="project" value="InterPro"/>
</dbReference>
<dbReference type="InterPro" id="IPR001060">
    <property type="entry name" value="FCH_dom"/>
</dbReference>
<dbReference type="SUPFAM" id="SSF48350">
    <property type="entry name" value="GTPase activation domain, GAP"/>
    <property type="match status" value="1"/>
</dbReference>
<dbReference type="Gene3D" id="1.10.555.10">
    <property type="entry name" value="Rho GTPase activation protein"/>
    <property type="match status" value="1"/>
</dbReference>
<feature type="compositionally biased region" description="Polar residues" evidence="11">
    <location>
        <begin position="764"/>
        <end position="775"/>
    </location>
</feature>
<dbReference type="PROSITE" id="PS50238">
    <property type="entry name" value="RHOGAP"/>
    <property type="match status" value="1"/>
</dbReference>
<dbReference type="Pfam" id="PF00611">
    <property type="entry name" value="FCH"/>
    <property type="match status" value="1"/>
</dbReference>
<evidence type="ECO:0000256" key="3">
    <source>
        <dbReference type="ARBA" id="ARBA00022553"/>
    </source>
</evidence>
<dbReference type="InterPro" id="IPR000198">
    <property type="entry name" value="RhoGAP_dom"/>
</dbReference>
<dbReference type="FunFam" id="1.10.555.10:FF:000010">
    <property type="entry name" value="SLIT-ROBO Rho GTPase-activating protein 1 isoform 2"/>
    <property type="match status" value="1"/>
</dbReference>
<dbReference type="SMART" id="SM00326">
    <property type="entry name" value="SH3"/>
    <property type="match status" value="1"/>
</dbReference>
<dbReference type="InterPro" id="IPR008936">
    <property type="entry name" value="Rho_GTPase_activation_prot"/>
</dbReference>
<evidence type="ECO:0000256" key="4">
    <source>
        <dbReference type="ARBA" id="ARBA00023054"/>
    </source>
</evidence>
<reference evidence="15" key="1">
    <citation type="submission" date="2025-05" db="UniProtKB">
        <authorList>
            <consortium name="Ensembl"/>
        </authorList>
    </citation>
    <scope>IDENTIFICATION</scope>
</reference>
<name>A0A8D1SCV6_PIG</name>
<evidence type="ECO:0000256" key="7">
    <source>
        <dbReference type="ARBA" id="ARBA00083891"/>
    </source>
</evidence>
<dbReference type="Pfam" id="PF00018">
    <property type="entry name" value="SH3_1"/>
    <property type="match status" value="1"/>
</dbReference>
<sequence length="1054" mass="119275">MSSQTKFKKDKEIIAEYEAQIKEIRTQLVEQFKCLEQQSESRLQLLQDLQEFFRRKAEIELEYSRSLEKLAERFSSKIRSSREHQFKKDQYLLSPVNCWYLVLHQTRRESRDHATLNDIFMNNVIVRLSQISEDVIRLFKKVMKTYHMYHAESISAESKLKEAEKQEEKQFNKSGDLSMNLLRHEDRPQRRSSVKKIEKMKEKRQAKYSENKLKCTKARNDYLLNLAATNAAISKYYIHDVSDLIDCCDLGFHASLARTFRTYLSAEYNLETSRHEGLDVIENAVDNLDSRSDKHTVMDMCNQVFCPPLKFEFQPHMGDEVCQVSAQQPVQTELLMRYHQLQSRLATLKIENEEVRKTLDATMQTLQDMLTVEDFDVSDAFQHSRSTESVKSAASETYMSKINIAKRRANQQETEMFYFTKFKEYVNGSNLITKLQAKHDLLKQTLGEGERAECGTTRGRRNARTRNQDSGQAIPLVVESCIRYINLYGLQQQGIFRVPGSQVEVNDIKNSFERGEDPLVDDQNERDINSVAGVLKLYFRGLENPLFPKERFQDLISTIKLENPAERVHQIQQILITLPRVVIVVMRYLFAFLNHLSQYSDENMMDPYNLAICFGPTLMHIPDGQDPVSCQAHVNEVIKTIIIHHEAIFPSPRELEGPVYEKCMAGGEEYCDSPHSEPGTIDEVDHDNGTEPHTSDEEVEQIEAIAKFDYVGRSPRELSFKKGASLLLYHRASEDWWEGRHNGVDGLIPHQYIVVQDMDDAFSDSLSQKADSEASSGPLLDDKASSKNDLQSPTEHISDYGFGGVMGRVRLRSDGAAIPRRRSGGDTHSPPRGLGPSIDTPPRAAACPSSPHKIPLTRGRIESPEKRRMATFGSAGSINYPDKKALSEGHSVRSTCGSTRHSSLGDHKSLEAEALAEDIEKTMSTALHELRELERQNTVKQAPDVVLDTLEPLKNPPGPISSEPASPLHTIVIRDPDAAMRRSSSSSTEMMTTFKPALSARLAGAQLRPPPMRPVRPVVQHRSSSSSSSGVGSPAVTPTEKMFPSSSADKSGTM</sequence>
<dbReference type="InterPro" id="IPR035648">
    <property type="entry name" value="srGAP1/2/3_SH3"/>
</dbReference>
<evidence type="ECO:0000313" key="16">
    <source>
        <dbReference type="Proteomes" id="UP000694724"/>
    </source>
</evidence>
<dbReference type="SUPFAM" id="SSF50044">
    <property type="entry name" value="SH3-domain"/>
    <property type="match status" value="1"/>
</dbReference>
<evidence type="ECO:0000256" key="5">
    <source>
        <dbReference type="ARBA" id="ARBA00056458"/>
    </source>
</evidence>
<dbReference type="PROSITE" id="PS51741">
    <property type="entry name" value="F_BAR"/>
    <property type="match status" value="1"/>
</dbReference>
<dbReference type="Gene3D" id="2.30.30.40">
    <property type="entry name" value="SH3 Domains"/>
    <property type="match status" value="1"/>
</dbReference>
<dbReference type="PANTHER" id="PTHR14166">
    <property type="entry name" value="SLIT-ROBO RHO GTPASE ACTIVATING PROTEIN"/>
    <property type="match status" value="1"/>
</dbReference>
<gene>
    <name evidence="15" type="primary">SRGAP3</name>
</gene>
<keyword evidence="2" id="KW-0343">GTPase activation</keyword>
<keyword evidence="4 9" id="KW-0175">Coiled coil</keyword>
<feature type="compositionally biased region" description="Low complexity" evidence="11">
    <location>
        <begin position="1015"/>
        <end position="1029"/>
    </location>
</feature>
<dbReference type="Proteomes" id="UP000694724">
    <property type="component" value="Unplaced"/>
</dbReference>
<evidence type="ECO:0000256" key="6">
    <source>
        <dbReference type="ARBA" id="ARBA00073473"/>
    </source>
</evidence>
<accession>A0A8D1SCV6</accession>
<dbReference type="InterPro" id="IPR027267">
    <property type="entry name" value="AH/BAR_dom_sf"/>
</dbReference>
<dbReference type="Gene3D" id="1.20.1270.60">
    <property type="entry name" value="Arfaptin homology (AH) domain/BAR domain"/>
    <property type="match status" value="1"/>
</dbReference>
<dbReference type="SMART" id="SM00324">
    <property type="entry name" value="RhoGAP"/>
    <property type="match status" value="1"/>
</dbReference>
<dbReference type="GO" id="GO:0005096">
    <property type="term" value="F:GTPase activator activity"/>
    <property type="evidence" value="ECO:0007669"/>
    <property type="project" value="UniProtKB-KW"/>
</dbReference>
<feature type="region of interest" description="Disordered" evidence="11">
    <location>
        <begin position="764"/>
        <end position="801"/>
    </location>
</feature>
<dbReference type="CDD" id="cd04383">
    <property type="entry name" value="RhoGAP_srGAP"/>
    <property type="match status" value="1"/>
</dbReference>
<dbReference type="SUPFAM" id="SSF103657">
    <property type="entry name" value="BAR/IMD domain-like"/>
    <property type="match status" value="1"/>
</dbReference>
<dbReference type="InterPro" id="IPR001452">
    <property type="entry name" value="SH3_domain"/>
</dbReference>
<feature type="region of interest" description="Disordered" evidence="11">
    <location>
        <begin position="950"/>
        <end position="969"/>
    </location>
</feature>
<evidence type="ECO:0000256" key="2">
    <source>
        <dbReference type="ARBA" id="ARBA00022468"/>
    </source>
</evidence>
<proteinExistence type="predicted"/>
<evidence type="ECO:0000256" key="1">
    <source>
        <dbReference type="ARBA" id="ARBA00022443"/>
    </source>
</evidence>
<dbReference type="CDD" id="cd11955">
    <property type="entry name" value="SH3_srGAP1-3"/>
    <property type="match status" value="1"/>
</dbReference>
<dbReference type="Ensembl" id="ENSSSCT00055060925.1">
    <property type="protein sequence ID" value="ENSSSCP00055048840.1"/>
    <property type="gene ID" value="ENSSSCG00055030540.1"/>
</dbReference>
<feature type="domain" description="SH3" evidence="12">
    <location>
        <begin position="699"/>
        <end position="758"/>
    </location>
</feature>
<dbReference type="FunFam" id="1.20.1270.60:FF:000006">
    <property type="entry name" value="SLIT-ROBO Rho GTPase-activating protein 1 isoform 2"/>
    <property type="match status" value="1"/>
</dbReference>
<evidence type="ECO:0000313" key="15">
    <source>
        <dbReference type="Ensembl" id="ENSSSCP00055048840.1"/>
    </source>
</evidence>
<feature type="domain" description="F-BAR" evidence="14">
    <location>
        <begin position="19"/>
        <end position="293"/>
    </location>
</feature>
<organism evidence="15 16">
    <name type="scientific">Sus scrofa</name>
    <name type="common">Pig</name>
    <dbReference type="NCBI Taxonomy" id="9823"/>
    <lineage>
        <taxon>Eukaryota</taxon>
        <taxon>Metazoa</taxon>
        <taxon>Chordata</taxon>
        <taxon>Craniata</taxon>
        <taxon>Vertebrata</taxon>
        <taxon>Euteleostomi</taxon>
        <taxon>Mammalia</taxon>
        <taxon>Eutheria</taxon>
        <taxon>Laurasiatheria</taxon>
        <taxon>Artiodactyla</taxon>
        <taxon>Suina</taxon>
        <taxon>Suidae</taxon>
        <taxon>Sus</taxon>
    </lineage>
</organism>
<dbReference type="AlphaFoldDB" id="A0A8D1SCV6"/>
<evidence type="ECO:0000259" key="13">
    <source>
        <dbReference type="PROSITE" id="PS50238"/>
    </source>
</evidence>
<dbReference type="InterPro" id="IPR036028">
    <property type="entry name" value="SH3-like_dom_sf"/>
</dbReference>
<feature type="region of interest" description="Disordered" evidence="11">
    <location>
        <begin position="1001"/>
        <end position="1054"/>
    </location>
</feature>
<evidence type="ECO:0000259" key="12">
    <source>
        <dbReference type="PROSITE" id="PS50002"/>
    </source>
</evidence>
<dbReference type="Proteomes" id="UP000694570">
    <property type="component" value="Unplaced"/>
</dbReference>
<dbReference type="Ensembl" id="ENSSSCT00030058656.1">
    <property type="protein sequence ID" value="ENSSSCP00030026757.1"/>
    <property type="gene ID" value="ENSSSCG00030041941.1"/>
</dbReference>
<evidence type="ECO:0000256" key="10">
    <source>
        <dbReference type="SAM" id="Coils"/>
    </source>
</evidence>